<protein>
    <submittedName>
        <fullName evidence="1">Uncharacterized protein</fullName>
    </submittedName>
</protein>
<name>A0AAF0LY23_9CAUD</name>
<sequence>MIRVPYRCFAGGRPEQGTTYTVQVRFGSNMLWDPATNGLDGIGFGAFAAWRNQSTNQVPSAFGEWSNLQTVYCYGEAAEKLTYNLNDFIPEIVYSYAPSLDDPLEQCKIVYQYADMYGSRYNTLVFNGQYQQDGSYVMRAKLPIAPVQTIYISLEAITKNNTIRGGILTIFPLKNTLEIPSLGGDMKNAELIGEENNDGALAKTIILKNQVSEGSTLNFYRSNVYTLETVKVIENYPIDNINEITVKDYSVEMGEDY</sequence>
<reference evidence="1" key="1">
    <citation type="submission" date="2023-04" db="EMBL/GenBank/DDBJ databases">
        <title>Bacteriophage Phass-1 Discovered in the Human Gut Virome - the Founding Member of the Proposed New Family Phassviridae.</title>
        <authorList>
            <person name="Tikunov A.Y."/>
            <person name="Morozova V.V."/>
            <person name="Chechushkov A.V."/>
            <person name="Tikunova N.V."/>
        </authorList>
    </citation>
    <scope>NUCLEOTIDE SEQUENCE</scope>
</reference>
<dbReference type="EMBL" id="OQ749652">
    <property type="protein sequence ID" value="WIC39584.1"/>
    <property type="molecule type" value="Genomic_DNA"/>
</dbReference>
<dbReference type="Proteomes" id="UP001237988">
    <property type="component" value="Segment"/>
</dbReference>
<evidence type="ECO:0000313" key="1">
    <source>
        <dbReference type="EMBL" id="WIC39584.1"/>
    </source>
</evidence>
<proteinExistence type="predicted"/>
<evidence type="ECO:0000313" key="2">
    <source>
        <dbReference type="Proteomes" id="UP001237988"/>
    </source>
</evidence>
<accession>A0AAF0LY23</accession>
<organism evidence="1 2">
    <name type="scientific">Phage Phass-1</name>
    <dbReference type="NCBI Taxonomy" id="3043662"/>
    <lineage>
        <taxon>Viruses</taxon>
        <taxon>Duplodnaviria</taxon>
        <taxon>Heunggongvirae</taxon>
        <taxon>Uroviricota</taxon>
        <taxon>Caudoviricetes</taxon>
        <taxon>Caudoviricetes code 15 clade</taxon>
    </lineage>
</organism>